<feature type="transmembrane region" description="Helical" evidence="9">
    <location>
        <begin position="116"/>
        <end position="136"/>
    </location>
</feature>
<keyword evidence="9" id="KW-1133">Transmembrane helix</keyword>
<evidence type="ECO:0000256" key="6">
    <source>
        <dbReference type="ARBA" id="ARBA00022777"/>
    </source>
</evidence>
<dbReference type="EMBL" id="JBHTMK010000070">
    <property type="protein sequence ID" value="MFD1373636.1"/>
    <property type="molecule type" value="Genomic_DNA"/>
</dbReference>
<evidence type="ECO:0000256" key="1">
    <source>
        <dbReference type="ARBA" id="ARBA00000085"/>
    </source>
</evidence>
<accession>A0ABW4ASH9</accession>
<name>A0ABW4ASH9_9ACTN</name>
<keyword evidence="3" id="KW-0597">Phosphoprotein</keyword>
<keyword evidence="5" id="KW-0547">Nucleotide-binding</keyword>
<feature type="domain" description="Signal transduction histidine kinase subgroup 3 dimerisation and phosphoacceptor" evidence="10">
    <location>
        <begin position="186"/>
        <end position="250"/>
    </location>
</feature>
<proteinExistence type="predicted"/>
<evidence type="ECO:0000256" key="3">
    <source>
        <dbReference type="ARBA" id="ARBA00022553"/>
    </source>
</evidence>
<keyword evidence="4" id="KW-0808">Transferase</keyword>
<dbReference type="CDD" id="cd16917">
    <property type="entry name" value="HATPase_UhpB-NarQ-NarX-like"/>
    <property type="match status" value="1"/>
</dbReference>
<keyword evidence="9" id="KW-0472">Membrane</keyword>
<keyword evidence="7" id="KW-0067">ATP-binding</keyword>
<feature type="transmembrane region" description="Helical" evidence="9">
    <location>
        <begin position="74"/>
        <end position="104"/>
    </location>
</feature>
<sequence length="392" mass="40763">MTGRDGMVVVNVRELLRKDYVPALGTFAAGVLLDIVGLTDVWDVPHIEAPESWHLVPLAAGCLAMLGARRHPMLALAAGTCAFAADLVLGGSIAFILVIFDLLFSVGRFASPRARAAVTTAVFVLVGTVSVVGGLATGQIRIAVFLVLQLTSVLFVPLWWAANIRQQQQIGALDAERIAGEAVVAERAAMARDLHDVIAAHLATTAMHSGAALAMPPDTGRDRAALQAVRTSSLAALEEMRSMILLLRAAATSAASSADRDAVLPGGLDRLPDLVAAATAGGLRVDVRTGDVPDIPVVVAHTVYGIVREALTNAGKHAPGSEVDLDVRRAGGRVTVTVTNTLTRAGLDHQALSAGTGLWSIRERAALLGGELTAGRSGDRWRVHASLPTAAA</sequence>
<evidence type="ECO:0000256" key="4">
    <source>
        <dbReference type="ARBA" id="ARBA00022679"/>
    </source>
</evidence>
<dbReference type="Pfam" id="PF07730">
    <property type="entry name" value="HisKA_3"/>
    <property type="match status" value="1"/>
</dbReference>
<evidence type="ECO:0000259" key="10">
    <source>
        <dbReference type="Pfam" id="PF07730"/>
    </source>
</evidence>
<evidence type="ECO:0000256" key="2">
    <source>
        <dbReference type="ARBA" id="ARBA00012438"/>
    </source>
</evidence>
<keyword evidence="12" id="KW-1185">Reference proteome</keyword>
<dbReference type="Proteomes" id="UP001597183">
    <property type="component" value="Unassembled WGS sequence"/>
</dbReference>
<dbReference type="InterPro" id="IPR050482">
    <property type="entry name" value="Sensor_HK_TwoCompSys"/>
</dbReference>
<keyword evidence="8" id="KW-0902">Two-component regulatory system</keyword>
<keyword evidence="6 11" id="KW-0418">Kinase</keyword>
<keyword evidence="9" id="KW-0812">Transmembrane</keyword>
<dbReference type="Gene3D" id="3.30.565.10">
    <property type="entry name" value="Histidine kinase-like ATPase, C-terminal domain"/>
    <property type="match status" value="1"/>
</dbReference>
<evidence type="ECO:0000256" key="9">
    <source>
        <dbReference type="SAM" id="Phobius"/>
    </source>
</evidence>
<feature type="transmembrane region" description="Helical" evidence="9">
    <location>
        <begin position="142"/>
        <end position="162"/>
    </location>
</feature>
<dbReference type="InterPro" id="IPR036890">
    <property type="entry name" value="HATPase_C_sf"/>
</dbReference>
<evidence type="ECO:0000313" key="12">
    <source>
        <dbReference type="Proteomes" id="UP001597183"/>
    </source>
</evidence>
<dbReference type="EC" id="2.7.13.3" evidence="2"/>
<comment type="caution">
    <text evidence="11">The sequence shown here is derived from an EMBL/GenBank/DDBJ whole genome shotgun (WGS) entry which is preliminary data.</text>
</comment>
<dbReference type="Gene3D" id="1.20.5.1930">
    <property type="match status" value="1"/>
</dbReference>
<reference evidence="12" key="1">
    <citation type="journal article" date="2019" name="Int. J. Syst. Evol. Microbiol.">
        <title>The Global Catalogue of Microorganisms (GCM) 10K type strain sequencing project: providing services to taxonomists for standard genome sequencing and annotation.</title>
        <authorList>
            <consortium name="The Broad Institute Genomics Platform"/>
            <consortium name="The Broad Institute Genome Sequencing Center for Infectious Disease"/>
            <person name="Wu L."/>
            <person name="Ma J."/>
        </authorList>
    </citation>
    <scope>NUCLEOTIDE SEQUENCE [LARGE SCALE GENOMIC DNA]</scope>
    <source>
        <strain evidence="12">CCM 7526</strain>
    </source>
</reference>
<evidence type="ECO:0000256" key="5">
    <source>
        <dbReference type="ARBA" id="ARBA00022741"/>
    </source>
</evidence>
<feature type="transmembrane region" description="Helical" evidence="9">
    <location>
        <begin position="51"/>
        <end position="68"/>
    </location>
</feature>
<evidence type="ECO:0000313" key="11">
    <source>
        <dbReference type="EMBL" id="MFD1373636.1"/>
    </source>
</evidence>
<dbReference type="PANTHER" id="PTHR24421:SF10">
    <property type="entry name" value="NITRATE_NITRITE SENSOR PROTEIN NARQ"/>
    <property type="match status" value="1"/>
</dbReference>
<dbReference type="RefSeq" id="WP_317796601.1">
    <property type="nucleotide sequence ID" value="NZ_AP028461.1"/>
</dbReference>
<evidence type="ECO:0000256" key="7">
    <source>
        <dbReference type="ARBA" id="ARBA00022840"/>
    </source>
</evidence>
<dbReference type="InterPro" id="IPR011712">
    <property type="entry name" value="Sig_transdc_His_kin_sub3_dim/P"/>
</dbReference>
<comment type="catalytic activity">
    <reaction evidence="1">
        <text>ATP + protein L-histidine = ADP + protein N-phospho-L-histidine.</text>
        <dbReference type="EC" id="2.7.13.3"/>
    </reaction>
</comment>
<organism evidence="11 12">
    <name type="scientific">Actinoplanes sichuanensis</name>
    <dbReference type="NCBI Taxonomy" id="512349"/>
    <lineage>
        <taxon>Bacteria</taxon>
        <taxon>Bacillati</taxon>
        <taxon>Actinomycetota</taxon>
        <taxon>Actinomycetes</taxon>
        <taxon>Micromonosporales</taxon>
        <taxon>Micromonosporaceae</taxon>
        <taxon>Actinoplanes</taxon>
    </lineage>
</organism>
<dbReference type="GO" id="GO:0016301">
    <property type="term" value="F:kinase activity"/>
    <property type="evidence" value="ECO:0007669"/>
    <property type="project" value="UniProtKB-KW"/>
</dbReference>
<dbReference type="PANTHER" id="PTHR24421">
    <property type="entry name" value="NITRATE/NITRITE SENSOR PROTEIN NARX-RELATED"/>
    <property type="match status" value="1"/>
</dbReference>
<protein>
    <recommendedName>
        <fullName evidence="2">histidine kinase</fullName>
        <ecNumber evidence="2">2.7.13.3</ecNumber>
    </recommendedName>
</protein>
<gene>
    <name evidence="11" type="ORF">ACFQ5G_50625</name>
</gene>
<feature type="transmembrane region" description="Helical" evidence="9">
    <location>
        <begin position="20"/>
        <end position="39"/>
    </location>
</feature>
<dbReference type="SUPFAM" id="SSF55874">
    <property type="entry name" value="ATPase domain of HSP90 chaperone/DNA topoisomerase II/histidine kinase"/>
    <property type="match status" value="1"/>
</dbReference>
<evidence type="ECO:0000256" key="8">
    <source>
        <dbReference type="ARBA" id="ARBA00023012"/>
    </source>
</evidence>